<keyword evidence="2" id="KW-0472">Membrane</keyword>
<dbReference type="GO" id="GO:0006629">
    <property type="term" value="P:lipid metabolic process"/>
    <property type="evidence" value="ECO:0007669"/>
    <property type="project" value="InterPro"/>
</dbReference>
<feature type="compositionally biased region" description="Basic and acidic residues" evidence="1">
    <location>
        <begin position="65"/>
        <end position="75"/>
    </location>
</feature>
<dbReference type="OrthoDB" id="1077582at2759"/>
<dbReference type="PANTHER" id="PTHR31595">
    <property type="entry name" value="LONG-CHAIN-ALCOHOL O-FATTY-ACYLTRANSFERASE 3-RELATED"/>
    <property type="match status" value="1"/>
</dbReference>
<name>A0A2K3E178_CHLRE</name>
<dbReference type="Gramene" id="PNW86536">
    <property type="protein sequence ID" value="PNW86536"/>
    <property type="gene ID" value="CHLRE_02g090689v5"/>
</dbReference>
<feature type="region of interest" description="Disordered" evidence="1">
    <location>
        <begin position="45"/>
        <end position="96"/>
    </location>
</feature>
<reference evidence="3 4" key="1">
    <citation type="journal article" date="2007" name="Science">
        <title>The Chlamydomonas genome reveals the evolution of key animal and plant functions.</title>
        <authorList>
            <person name="Merchant S.S."/>
            <person name="Prochnik S.E."/>
            <person name="Vallon O."/>
            <person name="Harris E.H."/>
            <person name="Karpowicz S.J."/>
            <person name="Witman G.B."/>
            <person name="Terry A."/>
            <person name="Salamov A."/>
            <person name="Fritz-Laylin L.K."/>
            <person name="Marechal-Drouard L."/>
            <person name="Marshall W.F."/>
            <person name="Qu L.H."/>
            <person name="Nelson D.R."/>
            <person name="Sanderfoot A.A."/>
            <person name="Spalding M.H."/>
            <person name="Kapitonov V.V."/>
            <person name="Ren Q."/>
            <person name="Ferris P."/>
            <person name="Lindquist E."/>
            <person name="Shapiro H."/>
            <person name="Lucas S.M."/>
            <person name="Grimwood J."/>
            <person name="Schmutz J."/>
            <person name="Cardol P."/>
            <person name="Cerutti H."/>
            <person name="Chanfreau G."/>
            <person name="Chen C.L."/>
            <person name="Cognat V."/>
            <person name="Croft M.T."/>
            <person name="Dent R."/>
            <person name="Dutcher S."/>
            <person name="Fernandez E."/>
            <person name="Fukuzawa H."/>
            <person name="Gonzalez-Ballester D."/>
            <person name="Gonzalez-Halphen D."/>
            <person name="Hallmann A."/>
            <person name="Hanikenne M."/>
            <person name="Hippler M."/>
            <person name="Inwood W."/>
            <person name="Jabbari K."/>
            <person name="Kalanon M."/>
            <person name="Kuras R."/>
            <person name="Lefebvre P.A."/>
            <person name="Lemaire S.D."/>
            <person name="Lobanov A.V."/>
            <person name="Lohr M."/>
            <person name="Manuell A."/>
            <person name="Meier I."/>
            <person name="Mets L."/>
            <person name="Mittag M."/>
            <person name="Mittelmeier T."/>
            <person name="Moroney J.V."/>
            <person name="Moseley J."/>
            <person name="Napoli C."/>
            <person name="Nedelcu A.M."/>
            <person name="Niyogi K."/>
            <person name="Novoselov S.V."/>
            <person name="Paulsen I.T."/>
            <person name="Pazour G."/>
            <person name="Purton S."/>
            <person name="Ral J.P."/>
            <person name="Riano-Pachon D.M."/>
            <person name="Riekhof W."/>
            <person name="Rymarquis L."/>
            <person name="Schroda M."/>
            <person name="Stern D."/>
            <person name="Umen J."/>
            <person name="Willows R."/>
            <person name="Wilson N."/>
            <person name="Zimmer S.L."/>
            <person name="Allmer J."/>
            <person name="Balk J."/>
            <person name="Bisova K."/>
            <person name="Chen C.J."/>
            <person name="Elias M."/>
            <person name="Gendler K."/>
            <person name="Hauser C."/>
            <person name="Lamb M.R."/>
            <person name="Ledford H."/>
            <person name="Long J.C."/>
            <person name="Minagawa J."/>
            <person name="Page M.D."/>
            <person name="Pan J."/>
            <person name="Pootakham W."/>
            <person name="Roje S."/>
            <person name="Rose A."/>
            <person name="Stahlberg E."/>
            <person name="Terauchi A.M."/>
            <person name="Yang P."/>
            <person name="Ball S."/>
            <person name="Bowler C."/>
            <person name="Dieckmann C.L."/>
            <person name="Gladyshev V.N."/>
            <person name="Green P."/>
            <person name="Jorgensen R."/>
            <person name="Mayfield S."/>
            <person name="Mueller-Roeber B."/>
            <person name="Rajamani S."/>
            <person name="Sayre R.T."/>
            <person name="Brokstein P."/>
            <person name="Dubchak I."/>
            <person name="Goodstein D."/>
            <person name="Hornick L."/>
            <person name="Huang Y.W."/>
            <person name="Jhaveri J."/>
            <person name="Luo Y."/>
            <person name="Martinez D."/>
            <person name="Ngau W.C."/>
            <person name="Otillar B."/>
            <person name="Poliakov A."/>
            <person name="Porter A."/>
            <person name="Szajkowski L."/>
            <person name="Werner G."/>
            <person name="Zhou K."/>
            <person name="Grigoriev I.V."/>
            <person name="Rokhsar D.S."/>
            <person name="Grossman A.R."/>
        </authorList>
    </citation>
    <scope>NUCLEOTIDE SEQUENCE [LARGE SCALE GENOMIC DNA]</scope>
    <source>
        <strain evidence="4">CC-503</strain>
    </source>
</reference>
<proteinExistence type="predicted"/>
<dbReference type="Proteomes" id="UP000006906">
    <property type="component" value="Chromosome 2"/>
</dbReference>
<feature type="region of interest" description="Disordered" evidence="1">
    <location>
        <begin position="266"/>
        <end position="308"/>
    </location>
</feature>
<sequence>MTLFAVQYGFVADPAPQPRNPWSYFLAGLLDTFLPFEEGGGAAVRAAGGAQSSAARGPTPASDPKAAEGVDKDTDAQASAHADSDPSGSGRKGPLAGGAVAAATVAAAERQRQRRRAQLERQPLAAPGASYPAAVARLLLELVVQYLIYDAVLTLVVKPLAVFDAAGGGGPPLLGAASVAASVGFTVVLYLHFTLSYRGILVMLSVVKPELLWRCRHQFREPWLAATSSVGELWQRWHQLFRMTFVRLAYRPARALVRRLMLAAAADGGGGGAGRSRSSGSTSSSEGKMGPDGGDSKGEGKGGKHQAHAHADARSNIAAINAAAPNGVAAATSSAAAIAAAPPSKFARRLEEAAGLVAVFALSGTIHEYMCWAAFGGAGGWQLSFFLLHAVAVLLEQALGLPLAPESDYAAIAAAAAAAEAAQAVAAGGGGAGADAAKAARGKWRRRRAALARAAVRVVHGACVLAFNFLTSVLFMRPWLQGNYHTEFWHPVSPVGWAVRRLREALAVAGVAAGAAGWVAGGVDVGSEL</sequence>
<feature type="transmembrane region" description="Helical" evidence="2">
    <location>
        <begin position="454"/>
        <end position="476"/>
    </location>
</feature>
<feature type="transmembrane region" description="Helical" evidence="2">
    <location>
        <begin position="353"/>
        <end position="375"/>
    </location>
</feature>
<dbReference type="AlphaFoldDB" id="A0A2K3E178"/>
<keyword evidence="4" id="KW-1185">Reference proteome</keyword>
<dbReference type="RefSeq" id="XP_042927051.1">
    <property type="nucleotide sequence ID" value="XM_043059417.1"/>
</dbReference>
<feature type="transmembrane region" description="Helical" evidence="2">
    <location>
        <begin position="173"/>
        <end position="193"/>
    </location>
</feature>
<dbReference type="GeneID" id="66052312"/>
<keyword evidence="2" id="KW-0812">Transmembrane</keyword>
<dbReference type="PANTHER" id="PTHR31595:SF57">
    <property type="entry name" value="OS04G0481900 PROTEIN"/>
    <property type="match status" value="1"/>
</dbReference>
<evidence type="ECO:0000256" key="2">
    <source>
        <dbReference type="SAM" id="Phobius"/>
    </source>
</evidence>
<dbReference type="InterPro" id="IPR044851">
    <property type="entry name" value="Wax_synthase"/>
</dbReference>
<dbReference type="InParanoid" id="A0A2K3E178"/>
<accession>A0A2K3E178</accession>
<organism evidence="3 4">
    <name type="scientific">Chlamydomonas reinhardtii</name>
    <name type="common">Chlamydomonas smithii</name>
    <dbReference type="NCBI Taxonomy" id="3055"/>
    <lineage>
        <taxon>Eukaryota</taxon>
        <taxon>Viridiplantae</taxon>
        <taxon>Chlorophyta</taxon>
        <taxon>core chlorophytes</taxon>
        <taxon>Chlorophyceae</taxon>
        <taxon>CS clade</taxon>
        <taxon>Chlamydomonadales</taxon>
        <taxon>Chlamydomonadaceae</taxon>
        <taxon>Chlamydomonas</taxon>
    </lineage>
</organism>
<evidence type="ECO:0000313" key="3">
    <source>
        <dbReference type="EMBL" id="PNW86536.1"/>
    </source>
</evidence>
<evidence type="ECO:0000256" key="1">
    <source>
        <dbReference type="SAM" id="MobiDB-lite"/>
    </source>
</evidence>
<dbReference type="KEGG" id="cre:CHLRE_02g090689v5"/>
<dbReference type="GO" id="GO:0008374">
    <property type="term" value="F:O-acyltransferase activity"/>
    <property type="evidence" value="ECO:0007669"/>
    <property type="project" value="InterPro"/>
</dbReference>
<evidence type="ECO:0008006" key="5">
    <source>
        <dbReference type="Google" id="ProtNLM"/>
    </source>
</evidence>
<feature type="compositionally biased region" description="Low complexity" evidence="1">
    <location>
        <begin position="275"/>
        <end position="285"/>
    </location>
</feature>
<evidence type="ECO:0000313" key="4">
    <source>
        <dbReference type="Proteomes" id="UP000006906"/>
    </source>
</evidence>
<protein>
    <recommendedName>
        <fullName evidence="5">Wax synthase domain-containing protein</fullName>
    </recommendedName>
</protein>
<feature type="compositionally biased region" description="Low complexity" evidence="1">
    <location>
        <begin position="45"/>
        <end position="57"/>
    </location>
</feature>
<dbReference type="EMBL" id="CM008963">
    <property type="protein sequence ID" value="PNW86536.1"/>
    <property type="molecule type" value="Genomic_DNA"/>
</dbReference>
<gene>
    <name evidence="3" type="ORF">CHLRE_02g090689v5</name>
</gene>
<keyword evidence="2" id="KW-1133">Transmembrane helix</keyword>